<dbReference type="Pfam" id="PF14371">
    <property type="entry name" value="DUF4412"/>
    <property type="match status" value="1"/>
</dbReference>
<evidence type="ECO:0000259" key="2">
    <source>
        <dbReference type="Pfam" id="PF14371"/>
    </source>
</evidence>
<sequence>MRKLILLFVITLFQLSLLSACQQKAEEKAQEGVSSDKPAAPLAEGLFRKQFEGILHMQLSAPEGSQNGKLYISKHGTRFEMDLADPATGTVMLHLVTLTPADEPNLLYTLNEKEKTYSVLDMNEFEDEFDTMVEETEKENYKVEQLGTEILHGYTCKHVRITDDHGETEMWLTKDLISAADFARLQPGGKKGSAAFDIRLKKAGLEGFPLKVLDKESNTTMEFVKIERKNLDKSYFEVPGSYTKKESALQMMVPQISDEDMKQLEQMQDMMNEENMKEMEEMMKSMQQKFEGMQMPGQ</sequence>
<evidence type="ECO:0000313" key="4">
    <source>
        <dbReference type="Proteomes" id="UP000246278"/>
    </source>
</evidence>
<dbReference type="Proteomes" id="UP000246278">
    <property type="component" value="Unassembled WGS sequence"/>
</dbReference>
<name>A0A317T7Z6_9CHLB</name>
<evidence type="ECO:0000313" key="3">
    <source>
        <dbReference type="EMBL" id="PWW82695.1"/>
    </source>
</evidence>
<keyword evidence="4" id="KW-1185">Reference proteome</keyword>
<dbReference type="PROSITE" id="PS51257">
    <property type="entry name" value="PROKAR_LIPOPROTEIN"/>
    <property type="match status" value="1"/>
</dbReference>
<gene>
    <name evidence="3" type="ORF">CR164_02815</name>
</gene>
<keyword evidence="1" id="KW-0732">Signal</keyword>
<dbReference type="EMBL" id="PDNZ01000002">
    <property type="protein sequence ID" value="PWW82695.1"/>
    <property type="molecule type" value="Genomic_DNA"/>
</dbReference>
<protein>
    <recommendedName>
        <fullName evidence="2">DUF4412 domain-containing protein</fullName>
    </recommendedName>
</protein>
<feature type="signal peptide" evidence="1">
    <location>
        <begin position="1"/>
        <end position="25"/>
    </location>
</feature>
<organism evidence="3 4">
    <name type="scientific">Prosthecochloris marina</name>
    <dbReference type="NCBI Taxonomy" id="2017681"/>
    <lineage>
        <taxon>Bacteria</taxon>
        <taxon>Pseudomonadati</taxon>
        <taxon>Chlorobiota</taxon>
        <taxon>Chlorobiia</taxon>
        <taxon>Chlorobiales</taxon>
        <taxon>Chlorobiaceae</taxon>
        <taxon>Prosthecochloris</taxon>
    </lineage>
</organism>
<proteinExistence type="predicted"/>
<reference evidence="4" key="1">
    <citation type="submission" date="2017-10" db="EMBL/GenBank/DDBJ databases">
        <authorList>
            <person name="Gaisin V.A."/>
            <person name="Rysina M.S."/>
            <person name="Grouzdev D.S."/>
        </authorList>
    </citation>
    <scope>NUCLEOTIDE SEQUENCE [LARGE SCALE GENOMIC DNA]</scope>
    <source>
        <strain evidence="4">V1</strain>
    </source>
</reference>
<feature type="chain" id="PRO_5016404921" description="DUF4412 domain-containing protein" evidence="1">
    <location>
        <begin position="26"/>
        <end position="298"/>
    </location>
</feature>
<comment type="caution">
    <text evidence="3">The sequence shown here is derived from an EMBL/GenBank/DDBJ whole genome shotgun (WGS) entry which is preliminary data.</text>
</comment>
<evidence type="ECO:0000256" key="1">
    <source>
        <dbReference type="SAM" id="SignalP"/>
    </source>
</evidence>
<dbReference type="RefSeq" id="WP_110022411.1">
    <property type="nucleotide sequence ID" value="NZ_PDNZ01000002.1"/>
</dbReference>
<accession>A0A317T7Z6</accession>
<dbReference type="InterPro" id="IPR025524">
    <property type="entry name" value="DUF4412"/>
</dbReference>
<feature type="domain" description="DUF4412" evidence="2">
    <location>
        <begin position="51"/>
        <end position="242"/>
    </location>
</feature>
<dbReference type="OrthoDB" id="1523669at2"/>
<dbReference type="AlphaFoldDB" id="A0A317T7Z6"/>